<dbReference type="OrthoDB" id="6385902at2"/>
<dbReference type="Pfam" id="PF05036">
    <property type="entry name" value="SPOR"/>
    <property type="match status" value="1"/>
</dbReference>
<evidence type="ECO:0000256" key="1">
    <source>
        <dbReference type="SAM" id="MobiDB-lite"/>
    </source>
</evidence>
<comment type="caution">
    <text evidence="3">The sequence shown here is derived from an EMBL/GenBank/DDBJ whole genome shotgun (WGS) entry which is preliminary data.</text>
</comment>
<dbReference type="PROSITE" id="PS51724">
    <property type="entry name" value="SPOR"/>
    <property type="match status" value="1"/>
</dbReference>
<evidence type="ECO:0000313" key="4">
    <source>
        <dbReference type="Proteomes" id="UP000252792"/>
    </source>
</evidence>
<dbReference type="SUPFAM" id="SSF110997">
    <property type="entry name" value="Sporulation related repeat"/>
    <property type="match status" value="1"/>
</dbReference>
<dbReference type="PROSITE" id="PS51257">
    <property type="entry name" value="PROKAR_LIPOPROTEIN"/>
    <property type="match status" value="1"/>
</dbReference>
<dbReference type="RefSeq" id="WP_113914856.1">
    <property type="nucleotide sequence ID" value="NZ_QNSE01000001.1"/>
</dbReference>
<gene>
    <name evidence="3" type="ORF">DFP80_101106</name>
</gene>
<dbReference type="Proteomes" id="UP000252792">
    <property type="component" value="Unassembled WGS sequence"/>
</dbReference>
<dbReference type="InterPro" id="IPR007730">
    <property type="entry name" value="SPOR-like_dom"/>
</dbReference>
<dbReference type="InterPro" id="IPR036680">
    <property type="entry name" value="SPOR-like_sf"/>
</dbReference>
<evidence type="ECO:0000259" key="2">
    <source>
        <dbReference type="PROSITE" id="PS51724"/>
    </source>
</evidence>
<dbReference type="GO" id="GO:0042834">
    <property type="term" value="F:peptidoglycan binding"/>
    <property type="evidence" value="ECO:0007669"/>
    <property type="project" value="InterPro"/>
</dbReference>
<dbReference type="EMBL" id="QNSE01000001">
    <property type="protein sequence ID" value="RBP85611.1"/>
    <property type="molecule type" value="Genomic_DNA"/>
</dbReference>
<feature type="region of interest" description="Disordered" evidence="1">
    <location>
        <begin position="137"/>
        <end position="166"/>
    </location>
</feature>
<feature type="compositionally biased region" description="Low complexity" evidence="1">
    <location>
        <begin position="137"/>
        <end position="158"/>
    </location>
</feature>
<name>A0A366JF67_9GAMM</name>
<keyword evidence="4" id="KW-1185">Reference proteome</keyword>
<feature type="domain" description="SPOR" evidence="2">
    <location>
        <begin position="161"/>
        <end position="245"/>
    </location>
</feature>
<dbReference type="Gene3D" id="3.30.70.1070">
    <property type="entry name" value="Sporulation related repeat"/>
    <property type="match status" value="1"/>
</dbReference>
<accession>A0A366JF67</accession>
<organism evidence="3 4">
    <name type="scientific">Marinomonas rhizomae</name>
    <dbReference type="NCBI Taxonomy" id="491948"/>
    <lineage>
        <taxon>Bacteria</taxon>
        <taxon>Pseudomonadati</taxon>
        <taxon>Pseudomonadota</taxon>
        <taxon>Gammaproteobacteria</taxon>
        <taxon>Oceanospirillales</taxon>
        <taxon>Oceanospirillaceae</taxon>
        <taxon>Marinomonas</taxon>
    </lineage>
</organism>
<proteinExistence type="predicted"/>
<evidence type="ECO:0000313" key="3">
    <source>
        <dbReference type="EMBL" id="RBP85611.1"/>
    </source>
</evidence>
<sequence>MGMSKKLIVVMAGLSLGACSSVGDKNTFMTYDDLQTKVRTHDEQWQAVQSKLDRIDELEAEVAALKQGKSLSVVPESTSDDLINNNLITDESMAAVNVAPAVMQAPIEGQDNNSASMAVSEEENIEMDKAAPPVVTAPAMSSKTMSSKTISSPTMSTPQETTKQQDYGVQVASYGNRDEALRGWNVLLKNYPTSFDGLVPLVNQKEVNGRTMYQLKVGPFLNKSFSSDFCKMLKEKGKDCLVTRYNGETFVSN</sequence>
<dbReference type="AlphaFoldDB" id="A0A366JF67"/>
<protein>
    <submittedName>
        <fullName evidence="3">Sporulation related protein</fullName>
    </submittedName>
</protein>
<reference evidence="3 4" key="1">
    <citation type="submission" date="2018-06" db="EMBL/GenBank/DDBJ databases">
        <title>Genomic Encyclopedia of Type Strains, Phase III (KMG-III): the genomes of soil and plant-associated and newly described type strains.</title>
        <authorList>
            <person name="Whitman W."/>
        </authorList>
    </citation>
    <scope>NUCLEOTIDE SEQUENCE [LARGE SCALE GENOMIC DNA]</scope>
    <source>
        <strain evidence="3 4">CECT 7377</strain>
    </source>
</reference>